<dbReference type="AlphaFoldDB" id="A0A2S9XTG4"/>
<organism evidence="1 2">
    <name type="scientific">Enhygromyxa salina</name>
    <dbReference type="NCBI Taxonomy" id="215803"/>
    <lineage>
        <taxon>Bacteria</taxon>
        <taxon>Pseudomonadati</taxon>
        <taxon>Myxococcota</taxon>
        <taxon>Polyangia</taxon>
        <taxon>Nannocystales</taxon>
        <taxon>Nannocystaceae</taxon>
        <taxon>Enhygromyxa</taxon>
    </lineage>
</organism>
<evidence type="ECO:0008006" key="3">
    <source>
        <dbReference type="Google" id="ProtNLM"/>
    </source>
</evidence>
<comment type="caution">
    <text evidence="1">The sequence shown here is derived from an EMBL/GenBank/DDBJ whole genome shotgun (WGS) entry which is preliminary data.</text>
</comment>
<dbReference type="PROSITE" id="PS51257">
    <property type="entry name" value="PROKAR_LIPOPROTEIN"/>
    <property type="match status" value="1"/>
</dbReference>
<dbReference type="OrthoDB" id="5531007at2"/>
<dbReference type="Proteomes" id="UP000238823">
    <property type="component" value="Unassembled WGS sequence"/>
</dbReference>
<gene>
    <name evidence="1" type="ORF">ENSA7_68440</name>
</gene>
<name>A0A2S9XTG4_9BACT</name>
<dbReference type="RefSeq" id="WP_106093659.1">
    <property type="nucleotide sequence ID" value="NZ_PVNL01000135.1"/>
</dbReference>
<evidence type="ECO:0000313" key="2">
    <source>
        <dbReference type="Proteomes" id="UP000238823"/>
    </source>
</evidence>
<protein>
    <recommendedName>
        <fullName evidence="3">Lipoprotein</fullName>
    </recommendedName>
</protein>
<dbReference type="EMBL" id="PVNL01000135">
    <property type="protein sequence ID" value="PRP96030.1"/>
    <property type="molecule type" value="Genomic_DNA"/>
</dbReference>
<reference evidence="1 2" key="1">
    <citation type="submission" date="2018-03" db="EMBL/GenBank/DDBJ databases">
        <title>Draft Genome Sequences of the Obligatory Marine Myxobacteria Enhygromyxa salina SWB007.</title>
        <authorList>
            <person name="Poehlein A."/>
            <person name="Moghaddam J.A."/>
            <person name="Harms H."/>
            <person name="Alanjari M."/>
            <person name="Koenig G.M."/>
            <person name="Daniel R."/>
            <person name="Schaeberle T.F."/>
        </authorList>
    </citation>
    <scope>NUCLEOTIDE SEQUENCE [LARGE SCALE GENOMIC DNA]</scope>
    <source>
        <strain evidence="1 2">SWB007</strain>
    </source>
</reference>
<evidence type="ECO:0000313" key="1">
    <source>
        <dbReference type="EMBL" id="PRP96030.1"/>
    </source>
</evidence>
<accession>A0A2S9XTG4</accession>
<sequence length="126" mass="13233">MRWPAALVVSTALLLGCGVRQVSDGDGDEIPAATPEWAPCVMDDVDWQNCDEVCAAEGLECVANACPADPKYCNPKPCDMATQAFALDDEALCADALAGGSVATTCEAPIDWLFSNTLRCCCAEPD</sequence>
<proteinExistence type="predicted"/>